<accession>A0A4R5QC88</accession>
<dbReference type="GO" id="GO:0046872">
    <property type="term" value="F:metal ion binding"/>
    <property type="evidence" value="ECO:0007669"/>
    <property type="project" value="UniProtKB-KW"/>
</dbReference>
<dbReference type="EMBL" id="SMSJ01000042">
    <property type="protein sequence ID" value="TDH60219.1"/>
    <property type="molecule type" value="Genomic_DNA"/>
</dbReference>
<keyword evidence="5" id="KW-0460">Magnesium</keyword>
<keyword evidence="5" id="KW-0479">Metal-binding</keyword>
<evidence type="ECO:0000256" key="6">
    <source>
        <dbReference type="SAM" id="MobiDB-lite"/>
    </source>
</evidence>
<feature type="binding site" evidence="5">
    <location>
        <begin position="158"/>
        <end position="161"/>
    </location>
    <ligand>
        <name>substrate</name>
    </ligand>
</feature>
<comment type="cofactor">
    <cofactor evidence="5">
        <name>Mg(2+)</name>
        <dbReference type="ChEBI" id="CHEBI:18420"/>
    </cofactor>
</comment>
<dbReference type="InterPro" id="IPR005493">
    <property type="entry name" value="RraA/RraA-like"/>
</dbReference>
<evidence type="ECO:0000256" key="3">
    <source>
        <dbReference type="ARBA" id="ARBA00029596"/>
    </source>
</evidence>
<evidence type="ECO:0000313" key="8">
    <source>
        <dbReference type="Proteomes" id="UP000295096"/>
    </source>
</evidence>
<evidence type="ECO:0000256" key="5">
    <source>
        <dbReference type="PIRSR" id="PIRSR605493-1"/>
    </source>
</evidence>
<dbReference type="Pfam" id="PF03737">
    <property type="entry name" value="RraA-like"/>
    <property type="match status" value="1"/>
</dbReference>
<feature type="binding site" evidence="5">
    <location>
        <position position="181"/>
    </location>
    <ligand>
        <name>Mg(2+)</name>
        <dbReference type="ChEBI" id="CHEBI:18420"/>
    </ligand>
</feature>
<evidence type="ECO:0000256" key="4">
    <source>
        <dbReference type="ARBA" id="ARBA00030169"/>
    </source>
</evidence>
<dbReference type="SUPFAM" id="SSF89562">
    <property type="entry name" value="RraA-like"/>
    <property type="match status" value="1"/>
</dbReference>
<dbReference type="InterPro" id="IPR036704">
    <property type="entry name" value="RraA/RraA-like_sf"/>
</dbReference>
<organism evidence="7 8">
    <name type="scientific">Dankookia rubra</name>
    <dbReference type="NCBI Taxonomy" id="1442381"/>
    <lineage>
        <taxon>Bacteria</taxon>
        <taxon>Pseudomonadati</taxon>
        <taxon>Pseudomonadota</taxon>
        <taxon>Alphaproteobacteria</taxon>
        <taxon>Acetobacterales</taxon>
        <taxon>Roseomonadaceae</taxon>
        <taxon>Dankookia</taxon>
    </lineage>
</organism>
<dbReference type="AlphaFoldDB" id="A0A4R5QC88"/>
<protein>
    <recommendedName>
        <fullName evidence="2">Putative 4-hydroxy-4-methyl-2-oxoglutarate aldolase</fullName>
    </recommendedName>
    <alternativeName>
        <fullName evidence="3">Regulator of ribonuclease activity homolog</fullName>
    </alternativeName>
    <alternativeName>
        <fullName evidence="4">RraA-like protein</fullName>
    </alternativeName>
</protein>
<comment type="caution">
    <text evidence="7">The sequence shown here is derived from an EMBL/GenBank/DDBJ whole genome shotgun (WGS) entry which is preliminary data.</text>
</comment>
<sequence length="284" mass="30012">MAARPAGPAAAMRPPAERPAAGAWTAGARPATMRPPTRESAGMTATKDEIFAGLRRIDTPTVTNVVATYPKNPLCLGLYNPWTENWYTDTSIRCIYPEMGPVVGHAVTCVYGLPDPNYSGRLSFMDVIDALDAMPKPTILVIQQKWPNELMAKAGLAGEIMVTSMMSVGCIGMLSNGPSRDVDEIRKLGFQLLLGGVTAGHGEMAVQAVNVPVSVGGMDVAPGELIHMDENGAVKFPADRAAEVLENADRMLAGEAEHLARLRAARTAAEVRAAGGAYSAKPKA</sequence>
<name>A0A4R5QC88_9PROT</name>
<dbReference type="OrthoDB" id="8912551at2"/>
<dbReference type="Gene3D" id="3.50.30.40">
    <property type="entry name" value="Ribonuclease E inhibitor RraA/RraA-like"/>
    <property type="match status" value="1"/>
</dbReference>
<evidence type="ECO:0000313" key="7">
    <source>
        <dbReference type="EMBL" id="TDH60219.1"/>
    </source>
</evidence>
<feature type="binding site" evidence="5">
    <location>
        <position position="180"/>
    </location>
    <ligand>
        <name>substrate</name>
    </ligand>
</feature>
<gene>
    <name evidence="7" type="ORF">E2C06_23090</name>
</gene>
<reference evidence="7 8" key="1">
    <citation type="journal article" date="2016" name="J. Microbiol.">
        <title>Dankookia rubra gen. nov., sp. nov., an alphaproteobacterium isolated from sediment of a shallow stream.</title>
        <authorList>
            <person name="Kim W.H."/>
            <person name="Kim D.H."/>
            <person name="Kang K."/>
            <person name="Ahn T.Y."/>
        </authorList>
    </citation>
    <scope>NUCLEOTIDE SEQUENCE [LARGE SCALE GENOMIC DNA]</scope>
    <source>
        <strain evidence="7 8">JCM30602</strain>
    </source>
</reference>
<evidence type="ECO:0000256" key="1">
    <source>
        <dbReference type="ARBA" id="ARBA00001968"/>
    </source>
</evidence>
<evidence type="ECO:0000256" key="2">
    <source>
        <dbReference type="ARBA" id="ARBA00016549"/>
    </source>
</evidence>
<comment type="cofactor">
    <cofactor evidence="1">
        <name>a divalent metal cation</name>
        <dbReference type="ChEBI" id="CHEBI:60240"/>
    </cofactor>
</comment>
<feature type="region of interest" description="Disordered" evidence="6">
    <location>
        <begin position="1"/>
        <end position="43"/>
    </location>
</feature>
<keyword evidence="8" id="KW-1185">Reference proteome</keyword>
<dbReference type="PANTHER" id="PTHR33254">
    <property type="entry name" value="4-HYDROXY-4-METHYL-2-OXOGLUTARATE ALDOLASE 3-RELATED"/>
    <property type="match status" value="1"/>
</dbReference>
<proteinExistence type="predicted"/>
<dbReference type="PANTHER" id="PTHR33254:SF4">
    <property type="entry name" value="4-HYDROXY-4-METHYL-2-OXOGLUTARATE ALDOLASE 3-RELATED"/>
    <property type="match status" value="1"/>
</dbReference>
<feature type="compositionally biased region" description="Low complexity" evidence="6">
    <location>
        <begin position="1"/>
        <end position="32"/>
    </location>
</feature>
<dbReference type="Proteomes" id="UP000295096">
    <property type="component" value="Unassembled WGS sequence"/>
</dbReference>